<organism evidence="4 5">
    <name type="scientific">Mycobacterium yunnanensis</name>
    <dbReference type="NCBI Taxonomy" id="368477"/>
    <lineage>
        <taxon>Bacteria</taxon>
        <taxon>Bacillati</taxon>
        <taxon>Actinomycetota</taxon>
        <taxon>Actinomycetes</taxon>
        <taxon>Mycobacteriales</taxon>
        <taxon>Mycobacteriaceae</taxon>
        <taxon>Mycobacterium</taxon>
    </lineage>
</organism>
<dbReference type="CDD" id="cd08023">
    <property type="entry name" value="GH16_laminarinase_like"/>
    <property type="match status" value="1"/>
</dbReference>
<protein>
    <submittedName>
        <fullName evidence="4">Glycoside hydrolase family 16 protein</fullName>
    </submittedName>
</protein>
<dbReference type="Proteomes" id="UP001141629">
    <property type="component" value="Unassembled WGS sequence"/>
</dbReference>
<reference evidence="4" key="2">
    <citation type="journal article" date="2022" name="BMC Genomics">
        <title>Comparative genome analysis of mycobacteria focusing on tRNA and non-coding RNA.</title>
        <authorList>
            <person name="Behra P.R.K."/>
            <person name="Pettersson B.M.F."/>
            <person name="Ramesh M."/>
            <person name="Das S."/>
            <person name="Dasgupta S."/>
            <person name="Kirsebom L.A."/>
        </authorList>
    </citation>
    <scope>NUCLEOTIDE SEQUENCE</scope>
    <source>
        <strain evidence="4">DSM 44838</strain>
    </source>
</reference>
<feature type="signal peptide" evidence="2">
    <location>
        <begin position="1"/>
        <end position="17"/>
    </location>
</feature>
<keyword evidence="2" id="KW-0732">Signal</keyword>
<dbReference type="RefSeq" id="WP_263998721.1">
    <property type="nucleotide sequence ID" value="NZ_JACKVK010000013.1"/>
</dbReference>
<dbReference type="PANTHER" id="PTHR10963">
    <property type="entry name" value="GLYCOSYL HYDROLASE-RELATED"/>
    <property type="match status" value="1"/>
</dbReference>
<comment type="similarity">
    <text evidence="1">Belongs to the glycosyl hydrolase 16 family.</text>
</comment>
<dbReference type="Pfam" id="PF00722">
    <property type="entry name" value="Glyco_hydro_16"/>
    <property type="match status" value="1"/>
</dbReference>
<evidence type="ECO:0000256" key="1">
    <source>
        <dbReference type="ARBA" id="ARBA00006865"/>
    </source>
</evidence>
<name>A0A9X2YQI0_9MYCO</name>
<gene>
    <name evidence="4" type="ORF">H7K45_24720</name>
</gene>
<evidence type="ECO:0000256" key="2">
    <source>
        <dbReference type="SAM" id="SignalP"/>
    </source>
</evidence>
<dbReference type="AlphaFoldDB" id="A0A9X2YQI0"/>
<keyword evidence="5" id="KW-1185">Reference proteome</keyword>
<dbReference type="Gene3D" id="2.60.120.200">
    <property type="match status" value="1"/>
</dbReference>
<keyword evidence="4" id="KW-0378">Hydrolase</keyword>
<feature type="chain" id="PRO_5040803732" evidence="2">
    <location>
        <begin position="18"/>
        <end position="290"/>
    </location>
</feature>
<dbReference type="EMBL" id="JACKVK010000013">
    <property type="protein sequence ID" value="MCV7423762.1"/>
    <property type="molecule type" value="Genomic_DNA"/>
</dbReference>
<comment type="caution">
    <text evidence="4">The sequence shown here is derived from an EMBL/GenBank/DDBJ whole genome shotgun (WGS) entry which is preliminary data.</text>
</comment>
<dbReference type="SUPFAM" id="SSF49899">
    <property type="entry name" value="Concanavalin A-like lectins/glucanases"/>
    <property type="match status" value="1"/>
</dbReference>
<evidence type="ECO:0000313" key="5">
    <source>
        <dbReference type="Proteomes" id="UP001141629"/>
    </source>
</evidence>
<proteinExistence type="inferred from homology"/>
<dbReference type="GO" id="GO:0005975">
    <property type="term" value="P:carbohydrate metabolic process"/>
    <property type="evidence" value="ECO:0007669"/>
    <property type="project" value="InterPro"/>
</dbReference>
<accession>A0A9X2YQI0</accession>
<feature type="domain" description="GH16" evidence="3">
    <location>
        <begin position="17"/>
        <end position="265"/>
    </location>
</feature>
<dbReference type="GO" id="GO:0004553">
    <property type="term" value="F:hydrolase activity, hydrolyzing O-glycosyl compounds"/>
    <property type="evidence" value="ECO:0007669"/>
    <property type="project" value="InterPro"/>
</dbReference>
<evidence type="ECO:0000259" key="3">
    <source>
        <dbReference type="PROSITE" id="PS51762"/>
    </source>
</evidence>
<dbReference type="InterPro" id="IPR000757">
    <property type="entry name" value="Beta-glucanase-like"/>
</dbReference>
<dbReference type="PROSITE" id="PS51762">
    <property type="entry name" value="GH16_2"/>
    <property type="match status" value="1"/>
</dbReference>
<dbReference type="PANTHER" id="PTHR10963:SF55">
    <property type="entry name" value="GLYCOSIDE HYDROLASE FAMILY 16 PROTEIN"/>
    <property type="match status" value="1"/>
</dbReference>
<dbReference type="InterPro" id="IPR013320">
    <property type="entry name" value="ConA-like_dom_sf"/>
</dbReference>
<sequence>MALPTAAALLLAPATRATFETTPTASDEFNGSRGYAPDAAIWGYDLGGGGWGNQELQTYTKSPANVSLDGQGHLAITALRSGAGYTSARLNTSGRFAFTYGRVEASIKMPAGKGLNSAFWMLGASNGTVGWPASGEIDVAEYLGNGASYHVGLHGPPLQSNAADPYAQWQTGADPSTGANLSAGYHSYWVNKEPDRISVGIDGMTTGMVARSDLPAGNAWVFNTPSNILLDVAVGGNFAGAVPSATKFPATMLVDYVRFYAYTGPSTTAVPAANVTAGDPSAEDGGGHHR</sequence>
<evidence type="ECO:0000313" key="4">
    <source>
        <dbReference type="EMBL" id="MCV7423762.1"/>
    </source>
</evidence>
<dbReference type="InterPro" id="IPR050546">
    <property type="entry name" value="Glycosyl_Hydrlase_16"/>
</dbReference>
<reference evidence="4" key="1">
    <citation type="submission" date="2020-07" db="EMBL/GenBank/DDBJ databases">
        <authorList>
            <person name="Pettersson B.M.F."/>
            <person name="Behra P.R.K."/>
            <person name="Ramesh M."/>
            <person name="Das S."/>
            <person name="Dasgupta S."/>
            <person name="Kirsebom L.A."/>
        </authorList>
    </citation>
    <scope>NUCLEOTIDE SEQUENCE</scope>
    <source>
        <strain evidence="4">DSM 44838</strain>
    </source>
</reference>